<sequence>MSAEPHPAEQGPCVVELKEAGPEAAELLSILHHAAFEGREPWDAAAFGQILGMPGVVVWLACVSQSEEAVPVGFIVSRHVVDEGEILSVGVHPQWQRRGIARVLLAHLVGRASQIGETLFLEVRFSNRAASSLYEQTGFWQVAVRPRYYEDGEDARLLKWSPR</sequence>
<dbReference type="Gene3D" id="3.40.630.30">
    <property type="match status" value="1"/>
</dbReference>
<evidence type="ECO:0000313" key="6">
    <source>
        <dbReference type="EMBL" id="MCX5616585.1"/>
    </source>
</evidence>
<comment type="caution">
    <text evidence="6">The sequence shown here is derived from an EMBL/GenBank/DDBJ whole genome shotgun (WGS) entry which is preliminary data.</text>
</comment>
<dbReference type="InterPro" id="IPR050680">
    <property type="entry name" value="YpeA/RimI_acetyltransf"/>
</dbReference>
<dbReference type="PROSITE" id="PS51186">
    <property type="entry name" value="GNAT"/>
    <property type="match status" value="1"/>
</dbReference>
<dbReference type="InterPro" id="IPR016181">
    <property type="entry name" value="Acyl_CoA_acyltransferase"/>
</dbReference>
<keyword evidence="4 6" id="KW-0012">Acyltransferase</keyword>
<evidence type="ECO:0000259" key="5">
    <source>
        <dbReference type="PROSITE" id="PS51186"/>
    </source>
</evidence>
<keyword evidence="7" id="KW-1185">Reference proteome</keyword>
<dbReference type="InterPro" id="IPR006464">
    <property type="entry name" value="AcTrfase_RimI/Ard1"/>
</dbReference>
<proteinExistence type="inferred from homology"/>
<dbReference type="Proteomes" id="UP001165633">
    <property type="component" value="Unassembled WGS sequence"/>
</dbReference>
<dbReference type="InterPro" id="IPR000182">
    <property type="entry name" value="GNAT_dom"/>
</dbReference>
<evidence type="ECO:0000256" key="2">
    <source>
        <dbReference type="ARBA" id="ARBA00022490"/>
    </source>
</evidence>
<dbReference type="Pfam" id="PF00583">
    <property type="entry name" value="Acetyltransf_1"/>
    <property type="match status" value="1"/>
</dbReference>
<reference evidence="6" key="1">
    <citation type="submission" date="2022-07" db="EMBL/GenBank/DDBJ databases">
        <title>Bombella genomes.</title>
        <authorList>
            <person name="Harer L."/>
            <person name="Styblova S."/>
            <person name="Ehrmann M."/>
        </authorList>
    </citation>
    <scope>NUCLEOTIDE SEQUENCE</scope>
    <source>
        <strain evidence="6">TMW 2.2559</strain>
    </source>
</reference>
<dbReference type="NCBIfam" id="TIGR01575">
    <property type="entry name" value="rimI"/>
    <property type="match status" value="1"/>
</dbReference>
<dbReference type="PANTHER" id="PTHR43420:SF44">
    <property type="entry name" value="ACETYLTRANSFERASE YPEA"/>
    <property type="match status" value="1"/>
</dbReference>
<accession>A0ABT3WBW4</accession>
<dbReference type="SUPFAM" id="SSF55729">
    <property type="entry name" value="Acyl-CoA N-acyltransferases (Nat)"/>
    <property type="match status" value="1"/>
</dbReference>
<keyword evidence="6" id="KW-0687">Ribonucleoprotein</keyword>
<gene>
    <name evidence="6" type="primary">rimI</name>
    <name evidence="6" type="ORF">NQF87_06305</name>
</gene>
<keyword evidence="2" id="KW-0963">Cytoplasm</keyword>
<protein>
    <submittedName>
        <fullName evidence="6">Ribosomal protein S18-alanine N-acetyltransferase</fullName>
        <ecNumber evidence="6">2.3.1.266</ecNumber>
    </submittedName>
</protein>
<keyword evidence="6" id="KW-0689">Ribosomal protein</keyword>
<evidence type="ECO:0000256" key="1">
    <source>
        <dbReference type="ARBA" id="ARBA00005395"/>
    </source>
</evidence>
<dbReference type="CDD" id="cd04301">
    <property type="entry name" value="NAT_SF"/>
    <property type="match status" value="1"/>
</dbReference>
<name>A0ABT3WBW4_9PROT</name>
<dbReference type="EC" id="2.3.1.266" evidence="6"/>
<dbReference type="GO" id="GO:0005840">
    <property type="term" value="C:ribosome"/>
    <property type="evidence" value="ECO:0007669"/>
    <property type="project" value="UniProtKB-KW"/>
</dbReference>
<comment type="similarity">
    <text evidence="1">Belongs to the acetyltransferase family. RimI subfamily.</text>
</comment>
<evidence type="ECO:0000256" key="3">
    <source>
        <dbReference type="ARBA" id="ARBA00022679"/>
    </source>
</evidence>
<organism evidence="6 7">
    <name type="scientific">Bombella dulcis</name>
    <dbReference type="NCBI Taxonomy" id="2967339"/>
    <lineage>
        <taxon>Bacteria</taxon>
        <taxon>Pseudomonadati</taxon>
        <taxon>Pseudomonadota</taxon>
        <taxon>Alphaproteobacteria</taxon>
        <taxon>Acetobacterales</taxon>
        <taxon>Acetobacteraceae</taxon>
        <taxon>Bombella</taxon>
    </lineage>
</organism>
<dbReference type="GO" id="GO:0008999">
    <property type="term" value="F:protein-N-terminal-alanine acetyltransferase activity"/>
    <property type="evidence" value="ECO:0007669"/>
    <property type="project" value="UniProtKB-EC"/>
</dbReference>
<evidence type="ECO:0000256" key="4">
    <source>
        <dbReference type="ARBA" id="ARBA00023315"/>
    </source>
</evidence>
<keyword evidence="3 6" id="KW-0808">Transferase</keyword>
<dbReference type="EMBL" id="JANIDV010000003">
    <property type="protein sequence ID" value="MCX5616585.1"/>
    <property type="molecule type" value="Genomic_DNA"/>
</dbReference>
<dbReference type="RefSeq" id="WP_266127558.1">
    <property type="nucleotide sequence ID" value="NZ_JANIDV010000003.1"/>
</dbReference>
<dbReference type="PANTHER" id="PTHR43420">
    <property type="entry name" value="ACETYLTRANSFERASE"/>
    <property type="match status" value="1"/>
</dbReference>
<feature type="domain" description="N-acetyltransferase" evidence="5">
    <location>
        <begin position="15"/>
        <end position="163"/>
    </location>
</feature>
<evidence type="ECO:0000313" key="7">
    <source>
        <dbReference type="Proteomes" id="UP001165633"/>
    </source>
</evidence>